<evidence type="ECO:0000256" key="2">
    <source>
        <dbReference type="ARBA" id="ARBA00010387"/>
    </source>
</evidence>
<keyword evidence="5" id="KW-0456">Lyase</keyword>
<organism evidence="7 8">
    <name type="scientific">Candidatus Woesebacteria bacterium GW2011_GWB1_45_5</name>
    <dbReference type="NCBI Taxonomy" id="1618581"/>
    <lineage>
        <taxon>Bacteria</taxon>
        <taxon>Candidatus Woeseibacteriota</taxon>
    </lineage>
</organism>
<sequence length="142" mass="15816">MEETIQKLLAPTKGILANDESTGTITKRFAALGLTSTPELNRIYRQMLVTTPGIEKFISGIIFYDETVRQNIDSGEIFPDYVSAKGIIPGVKADEGLESFEGSEQEATKGLENLPGKFDEYLNMGIKFTKWRGIFNITDIYP</sequence>
<comment type="caution">
    <text evidence="7">The sequence shown here is derived from an EMBL/GenBank/DDBJ whole genome shotgun (WGS) entry which is preliminary data.</text>
</comment>
<gene>
    <name evidence="7" type="ORF">UX13_C0018G0016</name>
</gene>
<accession>A0A0G1MQ10</accession>
<dbReference type="PANTHER" id="PTHR11627">
    <property type="entry name" value="FRUCTOSE-BISPHOSPHATE ALDOLASE"/>
    <property type="match status" value="1"/>
</dbReference>
<keyword evidence="4" id="KW-0324">Glycolysis</keyword>
<evidence type="ECO:0000256" key="6">
    <source>
        <dbReference type="ARBA" id="ARBA00029799"/>
    </source>
</evidence>
<dbReference type="InterPro" id="IPR000741">
    <property type="entry name" value="FBA_I"/>
</dbReference>
<evidence type="ECO:0000313" key="7">
    <source>
        <dbReference type="EMBL" id="KKU10182.1"/>
    </source>
</evidence>
<reference evidence="7 8" key="1">
    <citation type="journal article" date="2015" name="Nature">
        <title>rRNA introns, odd ribosomes, and small enigmatic genomes across a large radiation of phyla.</title>
        <authorList>
            <person name="Brown C.T."/>
            <person name="Hug L.A."/>
            <person name="Thomas B.C."/>
            <person name="Sharon I."/>
            <person name="Castelle C.J."/>
            <person name="Singh A."/>
            <person name="Wilkins M.J."/>
            <person name="Williams K.H."/>
            <person name="Banfield J.F."/>
        </authorList>
    </citation>
    <scope>NUCLEOTIDE SEQUENCE [LARGE SCALE GENOMIC DNA]</scope>
</reference>
<dbReference type="EC" id="4.1.2.13" evidence="3"/>
<dbReference type="InterPro" id="IPR013785">
    <property type="entry name" value="Aldolase_TIM"/>
</dbReference>
<comment type="similarity">
    <text evidence="2">Belongs to the class I fructose-bisphosphate aldolase family.</text>
</comment>
<dbReference type="GO" id="GO:0004332">
    <property type="term" value="F:fructose-bisphosphate aldolase activity"/>
    <property type="evidence" value="ECO:0007669"/>
    <property type="project" value="UniProtKB-EC"/>
</dbReference>
<dbReference type="Gene3D" id="3.20.20.70">
    <property type="entry name" value="Aldolase class I"/>
    <property type="match status" value="1"/>
</dbReference>
<dbReference type="Pfam" id="PF00274">
    <property type="entry name" value="Glycolytic"/>
    <property type="match status" value="1"/>
</dbReference>
<name>A0A0G1MQ10_9BACT</name>
<evidence type="ECO:0000256" key="1">
    <source>
        <dbReference type="ARBA" id="ARBA00004714"/>
    </source>
</evidence>
<dbReference type="EMBL" id="LCLA01000018">
    <property type="protein sequence ID" value="KKU10182.1"/>
    <property type="molecule type" value="Genomic_DNA"/>
</dbReference>
<dbReference type="GO" id="GO:0006096">
    <property type="term" value="P:glycolytic process"/>
    <property type="evidence" value="ECO:0007669"/>
    <property type="project" value="UniProtKB-UniPathway"/>
</dbReference>
<evidence type="ECO:0000256" key="5">
    <source>
        <dbReference type="ARBA" id="ARBA00023239"/>
    </source>
</evidence>
<dbReference type="SUPFAM" id="SSF51569">
    <property type="entry name" value="Aldolase"/>
    <property type="match status" value="1"/>
</dbReference>
<proteinExistence type="inferred from homology"/>
<evidence type="ECO:0000313" key="8">
    <source>
        <dbReference type="Proteomes" id="UP000034329"/>
    </source>
</evidence>
<comment type="pathway">
    <text evidence="1">Carbohydrate degradation; glycolysis; D-glyceraldehyde 3-phosphate and glycerone phosphate from D-glucose: step 4/4.</text>
</comment>
<dbReference type="AlphaFoldDB" id="A0A0G1MQ10"/>
<protein>
    <recommendedName>
        <fullName evidence="3">fructose-bisphosphate aldolase</fullName>
        <ecNumber evidence="3">4.1.2.13</ecNumber>
    </recommendedName>
    <alternativeName>
        <fullName evidence="6">Fructose-bisphosphate aldolase class I</fullName>
    </alternativeName>
</protein>
<feature type="non-terminal residue" evidence="7">
    <location>
        <position position="142"/>
    </location>
</feature>
<dbReference type="Proteomes" id="UP000034329">
    <property type="component" value="Unassembled WGS sequence"/>
</dbReference>
<evidence type="ECO:0000256" key="4">
    <source>
        <dbReference type="ARBA" id="ARBA00023152"/>
    </source>
</evidence>
<evidence type="ECO:0000256" key="3">
    <source>
        <dbReference type="ARBA" id="ARBA00013068"/>
    </source>
</evidence>
<dbReference type="UniPathway" id="UPA00109">
    <property type="reaction ID" value="UER00183"/>
</dbReference>